<reference evidence="2 3" key="1">
    <citation type="journal article" date="2022" name="Nat. Plants">
        <title>Genomes of leafy and leafless Platanthera orchids illuminate the evolution of mycoheterotrophy.</title>
        <authorList>
            <person name="Li M.H."/>
            <person name="Liu K.W."/>
            <person name="Li Z."/>
            <person name="Lu H.C."/>
            <person name="Ye Q.L."/>
            <person name="Zhang D."/>
            <person name="Wang J.Y."/>
            <person name="Li Y.F."/>
            <person name="Zhong Z.M."/>
            <person name="Liu X."/>
            <person name="Yu X."/>
            <person name="Liu D.K."/>
            <person name="Tu X.D."/>
            <person name="Liu B."/>
            <person name="Hao Y."/>
            <person name="Liao X.Y."/>
            <person name="Jiang Y.T."/>
            <person name="Sun W.H."/>
            <person name="Chen J."/>
            <person name="Chen Y.Q."/>
            <person name="Ai Y."/>
            <person name="Zhai J.W."/>
            <person name="Wu S.S."/>
            <person name="Zhou Z."/>
            <person name="Hsiao Y.Y."/>
            <person name="Wu W.L."/>
            <person name="Chen Y.Y."/>
            <person name="Lin Y.F."/>
            <person name="Hsu J.L."/>
            <person name="Li C.Y."/>
            <person name="Wang Z.W."/>
            <person name="Zhao X."/>
            <person name="Zhong W.Y."/>
            <person name="Ma X.K."/>
            <person name="Ma L."/>
            <person name="Huang J."/>
            <person name="Chen G.Z."/>
            <person name="Huang M.Z."/>
            <person name="Huang L."/>
            <person name="Peng D.H."/>
            <person name="Luo Y.B."/>
            <person name="Zou S.Q."/>
            <person name="Chen S.P."/>
            <person name="Lan S."/>
            <person name="Tsai W.C."/>
            <person name="Van de Peer Y."/>
            <person name="Liu Z.J."/>
        </authorList>
    </citation>
    <scope>NUCLEOTIDE SEQUENCE [LARGE SCALE GENOMIC DNA]</scope>
    <source>
        <strain evidence="2">Lor288</strain>
    </source>
</reference>
<comment type="caution">
    <text evidence="2">The sequence shown here is derived from an EMBL/GenBank/DDBJ whole genome shotgun (WGS) entry which is preliminary data.</text>
</comment>
<protein>
    <submittedName>
        <fullName evidence="2">Uncharacterized protein</fullName>
    </submittedName>
</protein>
<proteinExistence type="predicted"/>
<name>A0ABR2LGD5_9ASPA</name>
<evidence type="ECO:0000313" key="2">
    <source>
        <dbReference type="EMBL" id="KAK8939507.1"/>
    </source>
</evidence>
<keyword evidence="3" id="KW-1185">Reference proteome</keyword>
<accession>A0ABR2LGD5</accession>
<dbReference type="Proteomes" id="UP001412067">
    <property type="component" value="Unassembled WGS sequence"/>
</dbReference>
<feature type="region of interest" description="Disordered" evidence="1">
    <location>
        <begin position="95"/>
        <end position="116"/>
    </location>
</feature>
<evidence type="ECO:0000256" key="1">
    <source>
        <dbReference type="SAM" id="MobiDB-lite"/>
    </source>
</evidence>
<evidence type="ECO:0000313" key="3">
    <source>
        <dbReference type="Proteomes" id="UP001412067"/>
    </source>
</evidence>
<dbReference type="PANTHER" id="PTHR33384:SF1">
    <property type="entry name" value="EXPRESSED PROTEIN"/>
    <property type="match status" value="1"/>
</dbReference>
<dbReference type="PANTHER" id="PTHR33384">
    <property type="entry name" value="EXPRESSED PROTEIN"/>
    <property type="match status" value="1"/>
</dbReference>
<dbReference type="EMBL" id="JBBWWR010000020">
    <property type="protein sequence ID" value="KAK8939507.1"/>
    <property type="molecule type" value="Genomic_DNA"/>
</dbReference>
<gene>
    <name evidence="2" type="ORF">KSP40_PGU020734</name>
</gene>
<sequence>MGWLIQIRPFVYKTHGSFSTLLPLLICTLRRSSSVVPLVREAAKAFYLQIQKSSVLSMNHAMQRNAFAASCDHLAAGDRKSPVICPKPRRLGPVGALPSTDVGRPLRRHTSHQADPCGSKPGIEFLDYFLPKGGESLSMSPPFFCGSPPTRAANPVVNDVRFGENRPVEPLPSQAPVSVVGGASPMSVRNSGNCARTKNGLKPAPVRIEGFDCLGSDRRRGCGITAVA</sequence>
<organism evidence="2 3">
    <name type="scientific">Platanthera guangdongensis</name>
    <dbReference type="NCBI Taxonomy" id="2320717"/>
    <lineage>
        <taxon>Eukaryota</taxon>
        <taxon>Viridiplantae</taxon>
        <taxon>Streptophyta</taxon>
        <taxon>Embryophyta</taxon>
        <taxon>Tracheophyta</taxon>
        <taxon>Spermatophyta</taxon>
        <taxon>Magnoliopsida</taxon>
        <taxon>Liliopsida</taxon>
        <taxon>Asparagales</taxon>
        <taxon>Orchidaceae</taxon>
        <taxon>Orchidoideae</taxon>
        <taxon>Orchideae</taxon>
        <taxon>Orchidinae</taxon>
        <taxon>Platanthera</taxon>
    </lineage>
</organism>